<evidence type="ECO:0000259" key="1">
    <source>
        <dbReference type="Pfam" id="PF12969"/>
    </source>
</evidence>
<dbReference type="Proteomes" id="UP000199312">
    <property type="component" value="Unassembled WGS sequence"/>
</dbReference>
<accession>A0A1I6Q2A6</accession>
<gene>
    <name evidence="2" type="ORF">SAMN04488006_1416</name>
</gene>
<keyword evidence="3" id="KW-1185">Reference proteome</keyword>
<dbReference type="STRING" id="593133.SAMN04488006_1416"/>
<reference evidence="3" key="1">
    <citation type="submission" date="2016-10" db="EMBL/GenBank/DDBJ databases">
        <authorList>
            <person name="Varghese N."/>
            <person name="Submissions S."/>
        </authorList>
    </citation>
    <scope>NUCLEOTIDE SEQUENCE [LARGE SCALE GENOMIC DNA]</scope>
    <source>
        <strain evidence="3">DSM 24450</strain>
    </source>
</reference>
<dbReference type="Pfam" id="PF12969">
    <property type="entry name" value="DUF3857"/>
    <property type="match status" value="1"/>
</dbReference>
<sequence>MKKILNILIFMLVLTNLQGQDYRIGKISKEELSEKVYPLDSTANAVKLYVNKRVYFRYSQNIGYQLITEVQERIKIYNKEGYDWATKEIKYYTPVASTSERLSIQNAKTYVLENGKIESYKLKNNEIFTDKNNKYWSTDKFTMPNIVDGCIVEWKYIIISPYSSIDKIVLQSSIPTKKFEADIEIPEYYNFNLKETGYFRINSTISTRNDNIILSNNDRENRNGFSTQKIDLTKKVIKIDNENIPALIEEPYVNEITNYASTLHFELASIKWPQSPIEYFSQTWENVTKTIYKNGDFGPELEKSGYFKDDLQLLISKSGGDTNKLIVEIFEFVKQKVKWNNVAGIYTYNGVKEAYKTSVGNTADINFILIAMLKEAGIQANPIILSTRDNGIPIFPTINGFNYVIAGIEVENDVILLDATEEFSAPDLLPLRVLNWQGRIIRESGTSTWVNLTPKASSETNTTLNISVKKNGEIEGMKRTVFVNNSALNYRNKYGNSSQEKIIEKIEENENIEIIDHRISNYSDLYLPVTELLKFNKKNAVDIIGDKIYFKPLLFLATTKNPFKLENREYPVDFGTPIGSKEIVSIVIPDGYVVESIPESLAIALPNDYGVYHLKISTAENKINVYSMLQINTPVYPVENYPALKEFFKVLVNKNLEQIILKKQV</sequence>
<dbReference type="OrthoDB" id="98874at2"/>
<organism evidence="2 3">
    <name type="scientific">Lutibacter maritimus</name>
    <dbReference type="NCBI Taxonomy" id="593133"/>
    <lineage>
        <taxon>Bacteria</taxon>
        <taxon>Pseudomonadati</taxon>
        <taxon>Bacteroidota</taxon>
        <taxon>Flavobacteriia</taxon>
        <taxon>Flavobacteriales</taxon>
        <taxon>Flavobacteriaceae</taxon>
        <taxon>Lutibacter</taxon>
    </lineage>
</organism>
<dbReference type="EMBL" id="FOZP01000003">
    <property type="protein sequence ID" value="SFS46448.1"/>
    <property type="molecule type" value="Genomic_DNA"/>
</dbReference>
<proteinExistence type="predicted"/>
<dbReference type="Gene3D" id="2.60.120.1130">
    <property type="match status" value="1"/>
</dbReference>
<protein>
    <recommendedName>
        <fullName evidence="1">DUF3857 domain-containing protein</fullName>
    </recommendedName>
</protein>
<dbReference type="Gene3D" id="2.60.40.3140">
    <property type="match status" value="1"/>
</dbReference>
<dbReference type="RefSeq" id="WP_090224209.1">
    <property type="nucleotide sequence ID" value="NZ_FOZP01000003.1"/>
</dbReference>
<dbReference type="AlphaFoldDB" id="A0A1I6Q2A6"/>
<name>A0A1I6Q2A6_9FLAO</name>
<dbReference type="InterPro" id="IPR024618">
    <property type="entry name" value="DUF3857"/>
</dbReference>
<feature type="domain" description="DUF3857" evidence="1">
    <location>
        <begin position="69"/>
        <end position="210"/>
    </location>
</feature>
<dbReference type="Gene3D" id="3.10.620.30">
    <property type="match status" value="1"/>
</dbReference>
<evidence type="ECO:0000313" key="3">
    <source>
        <dbReference type="Proteomes" id="UP000199312"/>
    </source>
</evidence>
<evidence type="ECO:0000313" key="2">
    <source>
        <dbReference type="EMBL" id="SFS46448.1"/>
    </source>
</evidence>